<sequence>MGKKVEVGLVAVVCLSVVLVSAFVEVEGNNHGSTKSKGIGIYVLKKGEVTAQFTNYGATLLSLVVPDIHGKLDDVVLGYSNLESYKNDTTYFGGLVGRVANRIGGAKFALDGHVYKLSKNDGNNTLHGGLKGFSKVVWDVDSYDTASHVTFKYSSPDGDQGFPGKLDVSVTYELIGKNKLGVKLVAKPHDKATPVNLAQHTYWNLGGHDSGSILDHEIQIFASKITPVDDQLIPTGEIKDIRGTAFDFLAPRLIGSHISDTPIHGYDYNYVIDNDAPKGKHHLRKVVAVHDSKSGRKLELWSNQPGLQFYTGNMIKDEARGKDGAVYKKYGGLCLETQGFPDSVNHPNFPSQIVKPGSIYRSVMVYRFTSVE</sequence>
<reference evidence="2" key="1">
    <citation type="journal article" date="2023" name="Front. Plant Sci.">
        <title>Chromosomal-level genome assembly of Melastoma candidum provides insights into trichome evolution.</title>
        <authorList>
            <person name="Zhong Y."/>
            <person name="Wu W."/>
            <person name="Sun C."/>
            <person name="Zou P."/>
            <person name="Liu Y."/>
            <person name="Dai S."/>
            <person name="Zhou R."/>
        </authorList>
    </citation>
    <scope>NUCLEOTIDE SEQUENCE [LARGE SCALE GENOMIC DNA]</scope>
</reference>
<name>A0ACB9MR93_9MYRT</name>
<dbReference type="EMBL" id="CM042888">
    <property type="protein sequence ID" value="KAI4326654.1"/>
    <property type="molecule type" value="Genomic_DNA"/>
</dbReference>
<dbReference type="Proteomes" id="UP001057402">
    <property type="component" value="Chromosome 9"/>
</dbReference>
<evidence type="ECO:0000313" key="1">
    <source>
        <dbReference type="EMBL" id="KAI4326654.1"/>
    </source>
</evidence>
<accession>A0ACB9MR93</accession>
<proteinExistence type="predicted"/>
<keyword evidence="2" id="KW-1185">Reference proteome</keyword>
<organism evidence="1 2">
    <name type="scientific">Melastoma candidum</name>
    <dbReference type="NCBI Taxonomy" id="119954"/>
    <lineage>
        <taxon>Eukaryota</taxon>
        <taxon>Viridiplantae</taxon>
        <taxon>Streptophyta</taxon>
        <taxon>Embryophyta</taxon>
        <taxon>Tracheophyta</taxon>
        <taxon>Spermatophyta</taxon>
        <taxon>Magnoliopsida</taxon>
        <taxon>eudicotyledons</taxon>
        <taxon>Gunneridae</taxon>
        <taxon>Pentapetalae</taxon>
        <taxon>rosids</taxon>
        <taxon>malvids</taxon>
        <taxon>Myrtales</taxon>
        <taxon>Melastomataceae</taxon>
        <taxon>Melastomatoideae</taxon>
        <taxon>Melastomateae</taxon>
        <taxon>Melastoma</taxon>
    </lineage>
</organism>
<evidence type="ECO:0000313" key="2">
    <source>
        <dbReference type="Proteomes" id="UP001057402"/>
    </source>
</evidence>
<comment type="caution">
    <text evidence="1">The sequence shown here is derived from an EMBL/GenBank/DDBJ whole genome shotgun (WGS) entry which is preliminary data.</text>
</comment>
<protein>
    <submittedName>
        <fullName evidence="1">Uncharacterized protein</fullName>
    </submittedName>
</protein>
<gene>
    <name evidence="1" type="ORF">MLD38_031944</name>
</gene>